<dbReference type="CDD" id="cd00093">
    <property type="entry name" value="HTH_XRE"/>
    <property type="match status" value="1"/>
</dbReference>
<organism evidence="2 3">
    <name type="scientific">Prauserella flavalba</name>
    <dbReference type="NCBI Taxonomy" id="1477506"/>
    <lineage>
        <taxon>Bacteria</taxon>
        <taxon>Bacillati</taxon>
        <taxon>Actinomycetota</taxon>
        <taxon>Actinomycetes</taxon>
        <taxon>Pseudonocardiales</taxon>
        <taxon>Pseudonocardiaceae</taxon>
        <taxon>Prauserella</taxon>
    </lineage>
</organism>
<dbReference type="EMBL" id="MASU01000013">
    <property type="protein sequence ID" value="PXY24508.1"/>
    <property type="molecule type" value="Genomic_DNA"/>
</dbReference>
<dbReference type="PANTHER" id="PTHR35010:SF2">
    <property type="entry name" value="BLL4672 PROTEIN"/>
    <property type="match status" value="1"/>
</dbReference>
<feature type="domain" description="HTH cro/C1-type" evidence="1">
    <location>
        <begin position="34"/>
        <end position="81"/>
    </location>
</feature>
<dbReference type="InterPro" id="IPR041413">
    <property type="entry name" value="MLTR_LBD"/>
</dbReference>
<dbReference type="Proteomes" id="UP000247892">
    <property type="component" value="Unassembled WGS sequence"/>
</dbReference>
<evidence type="ECO:0000313" key="3">
    <source>
        <dbReference type="Proteomes" id="UP000247892"/>
    </source>
</evidence>
<name>A0A318LHI0_9PSEU</name>
<dbReference type="Pfam" id="PF17765">
    <property type="entry name" value="MLTR_LBD"/>
    <property type="match status" value="1"/>
</dbReference>
<sequence>MSDNELGTFLRARREAVTPEQVGLPGGPRRRTPGLRRSELATLAGVSVEYLTRLEQGRDRHPSAQVLGAIADALRMSLTDRQLLAHTAKSLSGAALCPASLPPARTVRPTVRALLDRLEPAPALLLNRLSDVLAYTPAYERLAQPTGLLDAEAPNLVRFLFTDARAHTVFADWERVADEHVASLKLRPPGDDPHLAALLDELTVTAGSPFADRLRRPPSLVPDTGELRLAHPEVGGLRLAYETLALPADDDQRLLVYLPADEATGIALDQLTGRRPGSLRAVTG</sequence>
<dbReference type="SMART" id="SM00530">
    <property type="entry name" value="HTH_XRE"/>
    <property type="match status" value="1"/>
</dbReference>
<dbReference type="Gene3D" id="3.30.450.180">
    <property type="match status" value="1"/>
</dbReference>
<dbReference type="InterPro" id="IPR010982">
    <property type="entry name" value="Lambda_DNA-bd_dom_sf"/>
</dbReference>
<proteinExistence type="predicted"/>
<dbReference type="Gene3D" id="1.10.260.40">
    <property type="entry name" value="lambda repressor-like DNA-binding domains"/>
    <property type="match status" value="1"/>
</dbReference>
<evidence type="ECO:0000259" key="1">
    <source>
        <dbReference type="PROSITE" id="PS50943"/>
    </source>
</evidence>
<dbReference type="SUPFAM" id="SSF47413">
    <property type="entry name" value="lambda repressor-like DNA-binding domains"/>
    <property type="match status" value="1"/>
</dbReference>
<dbReference type="OrthoDB" id="4790304at2"/>
<accession>A0A318LHI0</accession>
<dbReference type="AlphaFoldDB" id="A0A318LHI0"/>
<reference evidence="2 3" key="1">
    <citation type="submission" date="2016-07" db="EMBL/GenBank/DDBJ databases">
        <title>Draft genome sequence of Prauserella sp. YIM 121212, isolated from alkaline soil.</title>
        <authorList>
            <person name="Ruckert C."/>
            <person name="Albersmeier A."/>
            <person name="Jiang C.-L."/>
            <person name="Jiang Y."/>
            <person name="Kalinowski J."/>
            <person name="Schneider O."/>
            <person name="Winkler A."/>
            <person name="Zotchev S.B."/>
        </authorList>
    </citation>
    <scope>NUCLEOTIDE SEQUENCE [LARGE SCALE GENOMIC DNA]</scope>
    <source>
        <strain evidence="2 3">YIM 121212</strain>
    </source>
</reference>
<protein>
    <submittedName>
        <fullName evidence="2">Transcriptional regulator</fullName>
    </submittedName>
</protein>
<dbReference type="PROSITE" id="PS50943">
    <property type="entry name" value="HTH_CROC1"/>
    <property type="match status" value="1"/>
</dbReference>
<dbReference type="PANTHER" id="PTHR35010">
    <property type="entry name" value="BLL4672 PROTEIN-RELATED"/>
    <property type="match status" value="1"/>
</dbReference>
<dbReference type="Pfam" id="PF13560">
    <property type="entry name" value="HTH_31"/>
    <property type="match status" value="1"/>
</dbReference>
<dbReference type="GO" id="GO:0003677">
    <property type="term" value="F:DNA binding"/>
    <property type="evidence" value="ECO:0007669"/>
    <property type="project" value="InterPro"/>
</dbReference>
<dbReference type="RefSeq" id="WP_110342579.1">
    <property type="nucleotide sequence ID" value="NZ_JBHVKT010000017.1"/>
</dbReference>
<comment type="caution">
    <text evidence="2">The sequence shown here is derived from an EMBL/GenBank/DDBJ whole genome shotgun (WGS) entry which is preliminary data.</text>
</comment>
<keyword evidence="3" id="KW-1185">Reference proteome</keyword>
<dbReference type="InterPro" id="IPR001387">
    <property type="entry name" value="Cro/C1-type_HTH"/>
</dbReference>
<gene>
    <name evidence="2" type="ORF">BA062_30355</name>
</gene>
<evidence type="ECO:0000313" key="2">
    <source>
        <dbReference type="EMBL" id="PXY24508.1"/>
    </source>
</evidence>